<comment type="similarity">
    <text evidence="1 6">Belongs to the glycosyl hydrolase 43 family.</text>
</comment>
<dbReference type="GO" id="GO:0004553">
    <property type="term" value="F:hydrolase activity, hydrolyzing O-glycosyl compounds"/>
    <property type="evidence" value="ECO:0007669"/>
    <property type="project" value="InterPro"/>
</dbReference>
<dbReference type="CDD" id="cd08999">
    <property type="entry name" value="GH43_ABN-like"/>
    <property type="match status" value="1"/>
</dbReference>
<keyword evidence="7" id="KW-0732">Signal</keyword>
<accession>A0A1H1UMZ8</accession>
<evidence type="ECO:0000256" key="5">
    <source>
        <dbReference type="PIRSR" id="PIRSR606710-2"/>
    </source>
</evidence>
<protein>
    <submittedName>
        <fullName evidence="8">Glycosyl hydrolases family 43</fullName>
    </submittedName>
</protein>
<gene>
    <name evidence="8" type="ORF">SAMN04489717_3700</name>
</gene>
<dbReference type="Proteomes" id="UP000198983">
    <property type="component" value="Chromosome I"/>
</dbReference>
<keyword evidence="2 6" id="KW-0378">Hydrolase</keyword>
<sequence>MRRLRHILVAVALAGATSALLIPAAPAQGQPPSQPQPYLAIDHDFPDPSLLRAGERYYAYSTNADGRNMPVASAEGLYGTWTIAADGLPTLGSWASEGFTWAPDVTVLDDGSYLVYYTARHTASGRQCIGAARSTSPGGPFEPVGDSALICPTEEGGAIDAATFVDADGDRYITYKNDGNAIGQPTYLYLQRVAANGTTLIGEPVRTMQNDPNVEGGLIEAPFLVRHQSRYYMFYSYGQWWNETYTTAYAVASSLAGPWTKATEPLMTTRSLKGSAIGPGGASFLTEGRQGEVVVFHGVRNTPSFHRAMYVARLKWNGATPVVSVTK</sequence>
<dbReference type="InterPro" id="IPR051795">
    <property type="entry name" value="Glycosyl_Hydrlase_43"/>
</dbReference>
<reference evidence="8 9" key="1">
    <citation type="submission" date="2016-10" db="EMBL/GenBank/DDBJ databases">
        <authorList>
            <person name="de Groot N.N."/>
        </authorList>
    </citation>
    <scope>NUCLEOTIDE SEQUENCE [LARGE SCALE GENOMIC DNA]</scope>
    <source>
        <strain evidence="8 9">DSM 22024</strain>
    </source>
</reference>
<dbReference type="Gene3D" id="2.115.10.20">
    <property type="entry name" value="Glycosyl hydrolase domain, family 43"/>
    <property type="match status" value="1"/>
</dbReference>
<keyword evidence="3 6" id="KW-0326">Glycosidase</keyword>
<dbReference type="PANTHER" id="PTHR42812">
    <property type="entry name" value="BETA-XYLOSIDASE"/>
    <property type="match status" value="1"/>
</dbReference>
<dbReference type="PANTHER" id="PTHR42812:SF5">
    <property type="entry name" value="ENDO-ARABINASE"/>
    <property type="match status" value="1"/>
</dbReference>
<proteinExistence type="inferred from homology"/>
<feature type="chain" id="PRO_5038836012" evidence="7">
    <location>
        <begin position="28"/>
        <end position="327"/>
    </location>
</feature>
<evidence type="ECO:0000313" key="8">
    <source>
        <dbReference type="EMBL" id="SDS73887.1"/>
    </source>
</evidence>
<feature type="signal peptide" evidence="7">
    <location>
        <begin position="1"/>
        <end position="27"/>
    </location>
</feature>
<dbReference type="InterPro" id="IPR006710">
    <property type="entry name" value="Glyco_hydro_43"/>
</dbReference>
<evidence type="ECO:0000256" key="1">
    <source>
        <dbReference type="ARBA" id="ARBA00009865"/>
    </source>
</evidence>
<dbReference type="EMBL" id="LT629732">
    <property type="protein sequence ID" value="SDS73887.1"/>
    <property type="molecule type" value="Genomic_DNA"/>
</dbReference>
<keyword evidence="9" id="KW-1185">Reference proteome</keyword>
<feature type="active site" description="Proton acceptor" evidence="4">
    <location>
        <position position="47"/>
    </location>
</feature>
<dbReference type="SUPFAM" id="SSF75005">
    <property type="entry name" value="Arabinanase/levansucrase/invertase"/>
    <property type="match status" value="1"/>
</dbReference>
<dbReference type="GO" id="GO:0005975">
    <property type="term" value="P:carbohydrate metabolic process"/>
    <property type="evidence" value="ECO:0007669"/>
    <property type="project" value="InterPro"/>
</dbReference>
<evidence type="ECO:0000256" key="7">
    <source>
        <dbReference type="SAM" id="SignalP"/>
    </source>
</evidence>
<dbReference type="AlphaFoldDB" id="A0A1H1UMZ8"/>
<feature type="active site" description="Proton donor" evidence="4">
    <location>
        <position position="220"/>
    </location>
</feature>
<dbReference type="Pfam" id="PF04616">
    <property type="entry name" value="Glyco_hydro_43"/>
    <property type="match status" value="1"/>
</dbReference>
<dbReference type="InterPro" id="IPR023296">
    <property type="entry name" value="Glyco_hydro_beta-prop_sf"/>
</dbReference>
<dbReference type="RefSeq" id="WP_092654863.1">
    <property type="nucleotide sequence ID" value="NZ_LT629732.1"/>
</dbReference>
<dbReference type="STRING" id="117157.SAMN04489717_3700"/>
<evidence type="ECO:0000256" key="2">
    <source>
        <dbReference type="ARBA" id="ARBA00022801"/>
    </source>
</evidence>
<organism evidence="8 9">
    <name type="scientific">Actinopolymorpha singaporensis</name>
    <dbReference type="NCBI Taxonomy" id="117157"/>
    <lineage>
        <taxon>Bacteria</taxon>
        <taxon>Bacillati</taxon>
        <taxon>Actinomycetota</taxon>
        <taxon>Actinomycetes</taxon>
        <taxon>Propionibacteriales</taxon>
        <taxon>Actinopolymorphaceae</taxon>
        <taxon>Actinopolymorpha</taxon>
    </lineage>
</organism>
<evidence type="ECO:0000256" key="3">
    <source>
        <dbReference type="ARBA" id="ARBA00023295"/>
    </source>
</evidence>
<name>A0A1H1UMZ8_9ACTN</name>
<dbReference type="OrthoDB" id="9801455at2"/>
<evidence type="ECO:0000256" key="4">
    <source>
        <dbReference type="PIRSR" id="PIRSR606710-1"/>
    </source>
</evidence>
<evidence type="ECO:0000313" key="9">
    <source>
        <dbReference type="Proteomes" id="UP000198983"/>
    </source>
</evidence>
<evidence type="ECO:0000256" key="6">
    <source>
        <dbReference type="RuleBase" id="RU361187"/>
    </source>
</evidence>
<feature type="site" description="Important for catalytic activity, responsible for pKa modulation of the active site Glu and correct orientation of both the proton donor and substrate" evidence="5">
    <location>
        <position position="160"/>
    </location>
</feature>